<reference evidence="2 3" key="1">
    <citation type="submission" date="2016-10" db="EMBL/GenBank/DDBJ databases">
        <authorList>
            <person name="de Groot N.N."/>
        </authorList>
    </citation>
    <scope>NUCLEOTIDE SEQUENCE [LARGE SCALE GENOMIC DNA]</scope>
    <source>
        <strain evidence="2 3">DSM 21039</strain>
    </source>
</reference>
<protein>
    <submittedName>
        <fullName evidence="2">GDP/UDP-N,N'-diacetylbacillosamine 2-epimerase (Hydrolysing)</fullName>
    </submittedName>
</protein>
<dbReference type="PANTHER" id="PTHR43174:SF3">
    <property type="entry name" value="UDP-N-ACETYLGLUCOSAMINE 2-EPIMERASE"/>
    <property type="match status" value="1"/>
</dbReference>
<organism evidence="2 3">
    <name type="scientific">Chitinophaga rupis</name>
    <dbReference type="NCBI Taxonomy" id="573321"/>
    <lineage>
        <taxon>Bacteria</taxon>
        <taxon>Pseudomonadati</taxon>
        <taxon>Bacteroidota</taxon>
        <taxon>Chitinophagia</taxon>
        <taxon>Chitinophagales</taxon>
        <taxon>Chitinophagaceae</taxon>
        <taxon>Chitinophaga</taxon>
    </lineage>
</organism>
<dbReference type="AlphaFoldDB" id="A0A1H7LN36"/>
<dbReference type="PANTHER" id="PTHR43174">
    <property type="entry name" value="UDP-N-ACETYLGLUCOSAMINE 2-EPIMERASE"/>
    <property type="match status" value="1"/>
</dbReference>
<dbReference type="InterPro" id="IPR029767">
    <property type="entry name" value="WecB-like"/>
</dbReference>
<dbReference type="STRING" id="573321.SAMN04488505_1011296"/>
<dbReference type="OrthoDB" id="9803238at2"/>
<evidence type="ECO:0000313" key="3">
    <source>
        <dbReference type="Proteomes" id="UP000198984"/>
    </source>
</evidence>
<sequence>MSKAICIVTGTRAEYGLLYWTIKGISEDPAFKLQLVVTGMHLSPEFGLTYKQIEADGFTINKKVEILLSSDTPAGIGKSMGLGMIGFVEAFSELQPDIVLLLGDRFEIFSAAAAAMVCRIPIAHCHGGELTEGAIDEPIRHSVTKMAHLHFTATETFRNRVIQLGEHPDTVLNVGAFGIENINRLTLLNRTAFEESIGFKLKTRNILVTFHPVTLEFNSAERQFGSLLQVLDELEDTGIIFTKANADTEGRIINQMIDEFVRKNAHKAVEHTSLGQLRYLSALQYVDAVVGNSSSGLLEVPAFKKPTVNIGDRQRGRIKAASVIDCEPEVTSIKNAVMRALSRSFLDEIKDIQHPYGVGNASEKVLDVLRHTEFHVLLKKQFYDLNIKA</sequence>
<dbReference type="Gene3D" id="3.40.50.2000">
    <property type="entry name" value="Glycogen Phosphorylase B"/>
    <property type="match status" value="2"/>
</dbReference>
<dbReference type="InterPro" id="IPR003331">
    <property type="entry name" value="UDP_GlcNAc_Epimerase_2_dom"/>
</dbReference>
<accession>A0A1H7LN36</accession>
<dbReference type="Pfam" id="PF02350">
    <property type="entry name" value="Epimerase_2"/>
    <property type="match status" value="1"/>
</dbReference>
<proteinExistence type="predicted"/>
<name>A0A1H7LN36_9BACT</name>
<dbReference type="GO" id="GO:0006047">
    <property type="term" value="P:UDP-N-acetylglucosamine metabolic process"/>
    <property type="evidence" value="ECO:0007669"/>
    <property type="project" value="InterPro"/>
</dbReference>
<dbReference type="CDD" id="cd03786">
    <property type="entry name" value="GTB_UDP-GlcNAc_2-Epimerase"/>
    <property type="match status" value="1"/>
</dbReference>
<evidence type="ECO:0000313" key="2">
    <source>
        <dbReference type="EMBL" id="SEL00269.1"/>
    </source>
</evidence>
<dbReference type="GO" id="GO:0004553">
    <property type="term" value="F:hydrolase activity, hydrolyzing O-glycosyl compounds"/>
    <property type="evidence" value="ECO:0007669"/>
    <property type="project" value="InterPro"/>
</dbReference>
<keyword evidence="3" id="KW-1185">Reference proteome</keyword>
<dbReference type="RefSeq" id="WP_089907664.1">
    <property type="nucleotide sequence ID" value="NZ_FOBB01000001.1"/>
</dbReference>
<dbReference type="EMBL" id="FOBB01000001">
    <property type="protein sequence ID" value="SEL00269.1"/>
    <property type="molecule type" value="Genomic_DNA"/>
</dbReference>
<feature type="domain" description="UDP-N-acetylglucosamine 2-epimerase" evidence="1">
    <location>
        <begin position="25"/>
        <end position="370"/>
    </location>
</feature>
<evidence type="ECO:0000259" key="1">
    <source>
        <dbReference type="Pfam" id="PF02350"/>
    </source>
</evidence>
<dbReference type="NCBIfam" id="TIGR03568">
    <property type="entry name" value="NeuC_NnaA"/>
    <property type="match status" value="1"/>
</dbReference>
<dbReference type="Proteomes" id="UP000198984">
    <property type="component" value="Unassembled WGS sequence"/>
</dbReference>
<gene>
    <name evidence="2" type="ORF">SAMN04488505_1011296</name>
</gene>
<dbReference type="InterPro" id="IPR020004">
    <property type="entry name" value="UDP-GlcNAc_Epase"/>
</dbReference>
<dbReference type="SUPFAM" id="SSF53756">
    <property type="entry name" value="UDP-Glycosyltransferase/glycogen phosphorylase"/>
    <property type="match status" value="1"/>
</dbReference>